<feature type="domain" description="HNH nuclease" evidence="2">
    <location>
        <begin position="70"/>
        <end position="113"/>
    </location>
</feature>
<proteinExistence type="predicted"/>
<dbReference type="InterPro" id="IPR044925">
    <property type="entry name" value="His-Me_finger_sf"/>
</dbReference>
<dbReference type="RefSeq" id="WP_301161789.1">
    <property type="nucleotide sequence ID" value="NZ_JAUHTC010000091.1"/>
</dbReference>
<name>A0ABT8HKV7_MYCAO</name>
<dbReference type="EMBL" id="JAUHTC010000091">
    <property type="protein sequence ID" value="MDN4521394.1"/>
    <property type="molecule type" value="Genomic_DNA"/>
</dbReference>
<reference evidence="3" key="1">
    <citation type="submission" date="2023-07" db="EMBL/GenBank/DDBJ databases">
        <title>Degradation of tert-butanol by M. austroafricanum TBA100.</title>
        <authorList>
            <person name="Helbich S."/>
            <person name="Vainshtein Y."/>
        </authorList>
    </citation>
    <scope>NUCLEOTIDE SEQUENCE</scope>
    <source>
        <strain evidence="3">TBA100</strain>
    </source>
</reference>
<keyword evidence="4" id="KW-1185">Reference proteome</keyword>
<gene>
    <name evidence="3" type="ORF">QYF68_26750</name>
</gene>
<dbReference type="SUPFAM" id="SSF54060">
    <property type="entry name" value="His-Me finger endonucleases"/>
    <property type="match status" value="1"/>
</dbReference>
<dbReference type="InterPro" id="IPR003615">
    <property type="entry name" value="HNH_nuc"/>
</dbReference>
<evidence type="ECO:0000259" key="2">
    <source>
        <dbReference type="Pfam" id="PF13392"/>
    </source>
</evidence>
<organism evidence="3 4">
    <name type="scientific">Mycolicibacterium austroafricanum</name>
    <name type="common">Mycobacterium austroafricanum</name>
    <dbReference type="NCBI Taxonomy" id="39687"/>
    <lineage>
        <taxon>Bacteria</taxon>
        <taxon>Bacillati</taxon>
        <taxon>Actinomycetota</taxon>
        <taxon>Actinomycetes</taxon>
        <taxon>Mycobacteriales</taxon>
        <taxon>Mycobacteriaceae</taxon>
        <taxon>Mycolicibacterium</taxon>
    </lineage>
</organism>
<dbReference type="Pfam" id="PF07463">
    <property type="entry name" value="NUMOD4"/>
    <property type="match status" value="1"/>
</dbReference>
<dbReference type="Gene3D" id="3.90.75.20">
    <property type="match status" value="1"/>
</dbReference>
<feature type="domain" description="NUMOD4" evidence="1">
    <location>
        <begin position="3"/>
        <end position="61"/>
    </location>
</feature>
<dbReference type="InterPro" id="IPR010902">
    <property type="entry name" value="NUMOD4"/>
</dbReference>
<sequence>MTEQWRWIPGYEGVYTVSDLGRVRSEARMLTDALGRRTFRPALILKPQRHSDTEYLHVTLNLGGVRKTALVHQLVLAAFVGPCPDGQEVLHSDDCGENNKLTNLRYGTRSENNLDKVRNGNDHNATKTHCPQRHRYTPENTYHYGNRRQCKACTMARAAARRQARKECAA</sequence>
<dbReference type="Proteomes" id="UP001172687">
    <property type="component" value="Unassembled WGS sequence"/>
</dbReference>
<evidence type="ECO:0000313" key="4">
    <source>
        <dbReference type="Proteomes" id="UP001172687"/>
    </source>
</evidence>
<dbReference type="Pfam" id="PF13392">
    <property type="entry name" value="HNH_3"/>
    <property type="match status" value="1"/>
</dbReference>
<evidence type="ECO:0000259" key="1">
    <source>
        <dbReference type="Pfam" id="PF07463"/>
    </source>
</evidence>
<protein>
    <submittedName>
        <fullName evidence="3">NUMOD4 domain-containing protein</fullName>
    </submittedName>
</protein>
<comment type="caution">
    <text evidence="3">The sequence shown here is derived from an EMBL/GenBank/DDBJ whole genome shotgun (WGS) entry which is preliminary data.</text>
</comment>
<accession>A0ABT8HKV7</accession>
<evidence type="ECO:0000313" key="3">
    <source>
        <dbReference type="EMBL" id="MDN4521394.1"/>
    </source>
</evidence>